<evidence type="ECO:0000256" key="9">
    <source>
        <dbReference type="RuleBase" id="RU367147"/>
    </source>
</evidence>
<dbReference type="InterPro" id="IPR029058">
    <property type="entry name" value="AB_hydrolase_fold"/>
</dbReference>
<dbReference type="EMBL" id="PDLN01000010">
    <property type="protein sequence ID" value="RDW73638.1"/>
    <property type="molecule type" value="Genomic_DNA"/>
</dbReference>
<dbReference type="GO" id="GO:0052689">
    <property type="term" value="F:carboxylic ester hydrolase activity"/>
    <property type="evidence" value="ECO:0007669"/>
    <property type="project" value="UniProtKB-KW"/>
</dbReference>
<evidence type="ECO:0000256" key="3">
    <source>
        <dbReference type="ARBA" id="ARBA00022525"/>
    </source>
</evidence>
<feature type="chain" id="PRO_5029037644" description="Carboxylic ester hydrolase" evidence="9">
    <location>
        <begin position="23"/>
        <end position="291"/>
    </location>
</feature>
<keyword evidence="7 9" id="KW-0119">Carbohydrate metabolism</keyword>
<keyword evidence="5 9" id="KW-0378">Hydrolase</keyword>
<evidence type="ECO:0000256" key="4">
    <source>
        <dbReference type="ARBA" id="ARBA00022729"/>
    </source>
</evidence>
<evidence type="ECO:0000313" key="10">
    <source>
        <dbReference type="EMBL" id="RDW73638.1"/>
    </source>
</evidence>
<dbReference type="GO" id="GO:0005576">
    <property type="term" value="C:extracellular region"/>
    <property type="evidence" value="ECO:0007669"/>
    <property type="project" value="UniProtKB-SubCell"/>
</dbReference>
<keyword evidence="11" id="KW-1185">Reference proteome</keyword>
<dbReference type="InterPro" id="IPR050955">
    <property type="entry name" value="Plant_Biomass_Hydrol_Est"/>
</dbReference>
<keyword evidence="4 9" id="KW-0732">Signal</keyword>
<dbReference type="AlphaFoldDB" id="A0A3D8RI79"/>
<evidence type="ECO:0000256" key="2">
    <source>
        <dbReference type="ARBA" id="ARBA00022487"/>
    </source>
</evidence>
<evidence type="ECO:0000256" key="6">
    <source>
        <dbReference type="ARBA" id="ARBA00023180"/>
    </source>
</evidence>
<dbReference type="Proteomes" id="UP000256328">
    <property type="component" value="Unassembled WGS sequence"/>
</dbReference>
<reference evidence="10 11" key="1">
    <citation type="journal article" date="2018" name="IMA Fungus">
        <title>IMA Genome-F 9: Draft genome sequence of Annulohypoxylon stygium, Aspergillus mulundensis, Berkeleyomyces basicola (syn. Thielaviopsis basicola), Ceratocystis smalleyi, two Cercospora beticola strains, Coleophoma cylindrospora, Fusarium fracticaudum, Phialophora cf. hyalina, and Morchella septimelata.</title>
        <authorList>
            <person name="Wingfield B.D."/>
            <person name="Bills G.F."/>
            <person name="Dong Y."/>
            <person name="Huang W."/>
            <person name="Nel W.J."/>
            <person name="Swalarsk-Parry B.S."/>
            <person name="Vaghefi N."/>
            <person name="Wilken P.M."/>
            <person name="An Z."/>
            <person name="de Beer Z.W."/>
            <person name="De Vos L."/>
            <person name="Chen L."/>
            <person name="Duong T.A."/>
            <person name="Gao Y."/>
            <person name="Hammerbacher A."/>
            <person name="Kikkert J.R."/>
            <person name="Li Y."/>
            <person name="Li H."/>
            <person name="Li K."/>
            <person name="Li Q."/>
            <person name="Liu X."/>
            <person name="Ma X."/>
            <person name="Naidoo K."/>
            <person name="Pethybridge S.J."/>
            <person name="Sun J."/>
            <person name="Steenkamp E.T."/>
            <person name="van der Nest M.A."/>
            <person name="van Wyk S."/>
            <person name="Wingfield M.J."/>
            <person name="Xiong C."/>
            <person name="Yue Q."/>
            <person name="Zhang X."/>
        </authorList>
    </citation>
    <scope>NUCLEOTIDE SEQUENCE [LARGE SCALE GENOMIC DNA]</scope>
    <source>
        <strain evidence="10 11">BP5796</strain>
    </source>
</reference>
<keyword evidence="8 9" id="KW-0624">Polysaccharide degradation</keyword>
<dbReference type="SUPFAM" id="SSF53474">
    <property type="entry name" value="alpha/beta-Hydrolases"/>
    <property type="match status" value="2"/>
</dbReference>
<dbReference type="PANTHER" id="PTHR43037:SF3">
    <property type="entry name" value="FERULOYL ESTERASE B"/>
    <property type="match status" value="1"/>
</dbReference>
<keyword evidence="2 9" id="KW-0719">Serine esterase</keyword>
<dbReference type="GO" id="GO:0045493">
    <property type="term" value="P:xylan catabolic process"/>
    <property type="evidence" value="ECO:0007669"/>
    <property type="project" value="UniProtKB-UniRule"/>
</dbReference>
<gene>
    <name evidence="10" type="ORF">BP5796_07080</name>
</gene>
<dbReference type="Gene3D" id="3.40.50.1820">
    <property type="entry name" value="alpha/beta hydrolase"/>
    <property type="match status" value="1"/>
</dbReference>
<organism evidence="10 11">
    <name type="scientific">Coleophoma crateriformis</name>
    <dbReference type="NCBI Taxonomy" id="565419"/>
    <lineage>
        <taxon>Eukaryota</taxon>
        <taxon>Fungi</taxon>
        <taxon>Dikarya</taxon>
        <taxon>Ascomycota</taxon>
        <taxon>Pezizomycotina</taxon>
        <taxon>Leotiomycetes</taxon>
        <taxon>Helotiales</taxon>
        <taxon>Dermateaceae</taxon>
        <taxon>Coleophoma</taxon>
    </lineage>
</organism>
<dbReference type="EC" id="3.1.1.-" evidence="9"/>
<accession>A0A3D8RI79</accession>
<comment type="function">
    <text evidence="9">Esterase involved in the hydrolysis of xylan, a major structural heterogeneous polysaccharide found in plant biomass representing the second most abundant polysaccharide in the biosphere, after cellulose.</text>
</comment>
<proteinExistence type="inferred from homology"/>
<evidence type="ECO:0000256" key="8">
    <source>
        <dbReference type="ARBA" id="ARBA00023326"/>
    </source>
</evidence>
<comment type="caution">
    <text evidence="10">The sequence shown here is derived from an EMBL/GenBank/DDBJ whole genome shotgun (WGS) entry which is preliminary data.</text>
</comment>
<evidence type="ECO:0000313" key="11">
    <source>
        <dbReference type="Proteomes" id="UP000256328"/>
    </source>
</evidence>
<evidence type="ECO:0000256" key="1">
    <source>
        <dbReference type="ARBA" id="ARBA00004613"/>
    </source>
</evidence>
<dbReference type="InterPro" id="IPR010126">
    <property type="entry name" value="Esterase_phb"/>
</dbReference>
<sequence length="291" mass="30750">MLSSRMWSTILSLAVLIPSVLGAALTQVTNFGSNPTNVSMYIYVPDNVVANPPIIVALHYCTGSAAAYFNGTQYAALAETYGYIVIYPEAPSSVKCFDVSSNATLTHNAGGDSLGIVSMVRYTIAQYAADASRVFMTGSSSGAMMTNVLAGAYPDVFAAGAGFSGVPYGCMAGTLPWSTQCAAGQLIQTAQAWGDEAFGGYPGYNGTRPRMQLWHGTADVILAYQNLIEANKQWSDVFGISFTSNNTNTPIANYTQMIYGDGSQYVAYSAVGVGHTVPVREADVLSWFGIA</sequence>
<dbReference type="Pfam" id="PF10503">
    <property type="entry name" value="Esterase_PHB"/>
    <property type="match status" value="1"/>
</dbReference>
<comment type="similarity">
    <text evidence="9">Belongs to the carbohydrate esterase 1 (CE1) family.</text>
</comment>
<feature type="signal peptide" evidence="9">
    <location>
        <begin position="1"/>
        <end position="22"/>
    </location>
</feature>
<dbReference type="OrthoDB" id="2425929at2759"/>
<evidence type="ECO:0000256" key="7">
    <source>
        <dbReference type="ARBA" id="ARBA00023277"/>
    </source>
</evidence>
<keyword evidence="6" id="KW-0325">Glycoprotein</keyword>
<comment type="subcellular location">
    <subcellularLocation>
        <location evidence="1 9">Secreted</location>
    </subcellularLocation>
</comment>
<protein>
    <recommendedName>
        <fullName evidence="9">Carboxylic ester hydrolase</fullName>
        <ecNumber evidence="9">3.1.1.-</ecNumber>
    </recommendedName>
</protein>
<dbReference type="NCBIfam" id="TIGR01840">
    <property type="entry name" value="esterase_phb"/>
    <property type="match status" value="1"/>
</dbReference>
<keyword evidence="3 9" id="KW-0964">Secreted</keyword>
<evidence type="ECO:0000256" key="5">
    <source>
        <dbReference type="ARBA" id="ARBA00022801"/>
    </source>
</evidence>
<name>A0A3D8RI79_9HELO</name>
<dbReference type="PANTHER" id="PTHR43037">
    <property type="entry name" value="UNNAMED PRODUCT-RELATED"/>
    <property type="match status" value="1"/>
</dbReference>